<evidence type="ECO:0000259" key="4">
    <source>
        <dbReference type="PROSITE" id="PS50043"/>
    </source>
</evidence>
<comment type="caution">
    <text evidence="5">The sequence shown here is derived from an EMBL/GenBank/DDBJ whole genome shotgun (WGS) entry which is preliminary data.</text>
</comment>
<keyword evidence="6" id="KW-1185">Reference proteome</keyword>
<dbReference type="InterPro" id="IPR000792">
    <property type="entry name" value="Tscrpt_reg_LuxR_C"/>
</dbReference>
<protein>
    <submittedName>
        <fullName evidence="5">LuxR C-terminal-related transcriptional regulator</fullName>
    </submittedName>
</protein>
<keyword evidence="1" id="KW-0805">Transcription regulation</keyword>
<dbReference type="PRINTS" id="PR00038">
    <property type="entry name" value="HTHLUXR"/>
</dbReference>
<dbReference type="PANTHER" id="PTHR44688:SF25">
    <property type="entry name" value="HTH LUXR-TYPE DOMAIN-CONTAINING PROTEIN"/>
    <property type="match status" value="1"/>
</dbReference>
<dbReference type="Pfam" id="PF00196">
    <property type="entry name" value="GerE"/>
    <property type="match status" value="1"/>
</dbReference>
<dbReference type="Gene3D" id="1.10.10.10">
    <property type="entry name" value="Winged helix-like DNA-binding domain superfamily/Winged helix DNA-binding domain"/>
    <property type="match status" value="1"/>
</dbReference>
<accession>A0ABU8V8W6</accession>
<gene>
    <name evidence="5" type="ORF">WKW77_03315</name>
</gene>
<organism evidence="5 6">
    <name type="scientific">Variovorax ureilyticus</name>
    <dbReference type="NCBI Taxonomy" id="1836198"/>
    <lineage>
        <taxon>Bacteria</taxon>
        <taxon>Pseudomonadati</taxon>
        <taxon>Pseudomonadota</taxon>
        <taxon>Betaproteobacteria</taxon>
        <taxon>Burkholderiales</taxon>
        <taxon>Comamonadaceae</taxon>
        <taxon>Variovorax</taxon>
    </lineage>
</organism>
<dbReference type="InterPro" id="IPR016032">
    <property type="entry name" value="Sig_transdc_resp-reg_C-effctor"/>
</dbReference>
<dbReference type="InterPro" id="IPR036388">
    <property type="entry name" value="WH-like_DNA-bd_sf"/>
</dbReference>
<keyword evidence="3" id="KW-0804">Transcription</keyword>
<dbReference type="PANTHER" id="PTHR44688">
    <property type="entry name" value="DNA-BINDING TRANSCRIPTIONAL ACTIVATOR DEVR_DOSR"/>
    <property type="match status" value="1"/>
</dbReference>
<evidence type="ECO:0000313" key="5">
    <source>
        <dbReference type="EMBL" id="MEJ8810078.1"/>
    </source>
</evidence>
<dbReference type="PROSITE" id="PS50043">
    <property type="entry name" value="HTH_LUXR_2"/>
    <property type="match status" value="1"/>
</dbReference>
<dbReference type="RefSeq" id="WP_340355380.1">
    <property type="nucleotide sequence ID" value="NZ_JBBKZU010000001.1"/>
</dbReference>
<feature type="domain" description="HTH luxR-type" evidence="4">
    <location>
        <begin position="58"/>
        <end position="123"/>
    </location>
</feature>
<evidence type="ECO:0000256" key="1">
    <source>
        <dbReference type="ARBA" id="ARBA00023015"/>
    </source>
</evidence>
<dbReference type="Proteomes" id="UP001365846">
    <property type="component" value="Unassembled WGS sequence"/>
</dbReference>
<name>A0ABU8V8W6_9BURK</name>
<evidence type="ECO:0000256" key="2">
    <source>
        <dbReference type="ARBA" id="ARBA00023125"/>
    </source>
</evidence>
<dbReference type="SUPFAM" id="SSF46894">
    <property type="entry name" value="C-terminal effector domain of the bipartite response regulators"/>
    <property type="match status" value="1"/>
</dbReference>
<evidence type="ECO:0000313" key="6">
    <source>
        <dbReference type="Proteomes" id="UP001365846"/>
    </source>
</evidence>
<dbReference type="EMBL" id="JBBKZU010000001">
    <property type="protein sequence ID" value="MEJ8810078.1"/>
    <property type="molecule type" value="Genomic_DNA"/>
</dbReference>
<reference evidence="5 6" key="1">
    <citation type="submission" date="2024-03" db="EMBL/GenBank/DDBJ databases">
        <title>Novel species of the genus Variovorax.</title>
        <authorList>
            <person name="Liu Q."/>
            <person name="Xin Y.-H."/>
        </authorList>
    </citation>
    <scope>NUCLEOTIDE SEQUENCE [LARGE SCALE GENOMIC DNA]</scope>
    <source>
        <strain evidence="5 6">KACC 18899</strain>
    </source>
</reference>
<dbReference type="CDD" id="cd06170">
    <property type="entry name" value="LuxR_C_like"/>
    <property type="match status" value="1"/>
</dbReference>
<dbReference type="SMART" id="SM00421">
    <property type="entry name" value="HTH_LUXR"/>
    <property type="match status" value="1"/>
</dbReference>
<evidence type="ECO:0000256" key="3">
    <source>
        <dbReference type="ARBA" id="ARBA00023163"/>
    </source>
</evidence>
<proteinExistence type="predicted"/>
<sequence>MSASQVADPIVVAIDIEDAELSERLFASLAHAPGLRVAQRGEAADVIVLAATEAAPASDNGEATLTPRELEVLALMAEGASNKSIARRLGISVHTAKFHVGSLLDKLDATGRTDAVAQAVRQGVIHL</sequence>
<keyword evidence="2" id="KW-0238">DNA-binding</keyword>